<feature type="transmembrane region" description="Helical" evidence="2">
    <location>
        <begin position="329"/>
        <end position="349"/>
    </location>
</feature>
<dbReference type="OMA" id="HHYREET"/>
<feature type="region of interest" description="Disordered" evidence="1">
    <location>
        <begin position="496"/>
        <end position="520"/>
    </location>
</feature>
<accession>C4XWE6</accession>
<evidence type="ECO:0000313" key="4">
    <source>
        <dbReference type="Proteomes" id="UP000007703"/>
    </source>
</evidence>
<dbReference type="VEuPathDB" id="FungiDB:CLUG_00269"/>
<organism evidence="3 4">
    <name type="scientific">Clavispora lusitaniae (strain ATCC 42720)</name>
    <name type="common">Yeast</name>
    <name type="synonym">Candida lusitaniae</name>
    <dbReference type="NCBI Taxonomy" id="306902"/>
    <lineage>
        <taxon>Eukaryota</taxon>
        <taxon>Fungi</taxon>
        <taxon>Dikarya</taxon>
        <taxon>Ascomycota</taxon>
        <taxon>Saccharomycotina</taxon>
        <taxon>Pichiomycetes</taxon>
        <taxon>Metschnikowiaceae</taxon>
        <taxon>Clavispora</taxon>
    </lineage>
</organism>
<dbReference type="OrthoDB" id="4062523at2759"/>
<feature type="transmembrane region" description="Helical" evidence="2">
    <location>
        <begin position="369"/>
        <end position="391"/>
    </location>
</feature>
<reference evidence="3 4" key="1">
    <citation type="journal article" date="2009" name="Nature">
        <title>Evolution of pathogenicity and sexual reproduction in eight Candida genomes.</title>
        <authorList>
            <person name="Butler G."/>
            <person name="Rasmussen M.D."/>
            <person name="Lin M.F."/>
            <person name="Santos M.A."/>
            <person name="Sakthikumar S."/>
            <person name="Munro C.A."/>
            <person name="Rheinbay E."/>
            <person name="Grabherr M."/>
            <person name="Forche A."/>
            <person name="Reedy J.L."/>
            <person name="Agrafioti I."/>
            <person name="Arnaud M.B."/>
            <person name="Bates S."/>
            <person name="Brown A.J."/>
            <person name="Brunke S."/>
            <person name="Costanzo M.C."/>
            <person name="Fitzpatrick D.A."/>
            <person name="de Groot P.W."/>
            <person name="Harris D."/>
            <person name="Hoyer L.L."/>
            <person name="Hube B."/>
            <person name="Klis F.M."/>
            <person name="Kodira C."/>
            <person name="Lennard N."/>
            <person name="Logue M.E."/>
            <person name="Martin R."/>
            <person name="Neiman A.M."/>
            <person name="Nikolaou E."/>
            <person name="Quail M.A."/>
            <person name="Quinn J."/>
            <person name="Santos M.C."/>
            <person name="Schmitzberger F.F."/>
            <person name="Sherlock G."/>
            <person name="Shah P."/>
            <person name="Silverstein K.A."/>
            <person name="Skrzypek M.S."/>
            <person name="Soll D."/>
            <person name="Staggs R."/>
            <person name="Stansfield I."/>
            <person name="Stumpf M.P."/>
            <person name="Sudbery P.E."/>
            <person name="Srikantha T."/>
            <person name="Zeng Q."/>
            <person name="Berman J."/>
            <person name="Berriman M."/>
            <person name="Heitman J."/>
            <person name="Gow N.A."/>
            <person name="Lorenz M.C."/>
            <person name="Birren B.W."/>
            <person name="Kellis M."/>
            <person name="Cuomo C.A."/>
        </authorList>
    </citation>
    <scope>NUCLEOTIDE SEQUENCE [LARGE SCALE GENOMIC DNA]</scope>
    <source>
        <strain evidence="3 4">ATCC 42720</strain>
    </source>
</reference>
<feature type="compositionally biased region" description="Polar residues" evidence="1">
    <location>
        <begin position="496"/>
        <end position="518"/>
    </location>
</feature>
<dbReference type="STRING" id="306902.C4XWE6"/>
<dbReference type="InParanoid" id="C4XWE6"/>
<dbReference type="AlphaFoldDB" id="C4XWE6"/>
<protein>
    <submittedName>
        <fullName evidence="3">Uncharacterized protein</fullName>
    </submittedName>
</protein>
<dbReference type="PANTHER" id="PTHR28019:SF6">
    <property type="entry name" value="PROTEIN ECM7"/>
    <property type="match status" value="1"/>
</dbReference>
<dbReference type="PANTHER" id="PTHR28019">
    <property type="entry name" value="CELL MEMBRANE PROTEIN YLR413W-RELATED"/>
    <property type="match status" value="1"/>
</dbReference>
<dbReference type="Proteomes" id="UP000007703">
    <property type="component" value="Unassembled WGS sequence"/>
</dbReference>
<dbReference type="KEGG" id="clu:CLUG_00269"/>
<dbReference type="HOGENOM" id="CLU_407681_0_0_1"/>
<evidence type="ECO:0000256" key="2">
    <source>
        <dbReference type="SAM" id="Phobius"/>
    </source>
</evidence>
<keyword evidence="2" id="KW-1133">Transmembrane helix</keyword>
<gene>
    <name evidence="3" type="ORF">CLUG_00269</name>
</gene>
<sequence>MKTFEKSHAFSSLPFTCSISEIAVRSLIIAILEWFDLIHLVTLLYHTDDSVTLSKLSYSPLSFILAHIKHAHIYSSKFDCATLNEGTVYLQSCTHNLSPIYSYFHQEPRNKHYYRIMKPSLRWLSLRNIKYYFTLVFSNLTLSQRILQWMRLGSSFLTICLTTALFIFRNDPKHAYIARINCGRLNVGSGLFHSIGSAISVSNQDFRAKFLKPLGSSLTDAEVNILAEYTNSKIEDAPQYIDLGENVWCYGTYETQKDYWDLDNKGAKPKITTTCEAYTDFNLLDIKGILSYNHLSVIVAYAFQWDGVSDEQYGKEVSIRLKQYHGSSIIIDVQIFIQILLLSTGVFVYGNRGNAKDLHKIPKSTLNVVAIVSILTALIITASTVMVTYSMQEMKARVHKNLSSYGINMTLGNLYFTFIWLTFGFTILCTLSWVVPLWCANPPENVYWEENTADNASGRLRVTEEEHYTIKPYQFDRSTKQNKKVKRSASNFLDESYETSQELTNLSDSSDTAENTGDLSEPEMFYGLESSSRIHSQRELLKLGEKMSYRPPVRKMSRKIPTMNIPPQEETRKLLYRENPFSGHQYPKALPQSEELSSTEPNNSLLRSSSGVRTRVLSDNVPHPDSSTAAAVENPFLEEMSIKSQKRPVSFGMASVLNEEEMDYLDQNHLVNRL</sequence>
<keyword evidence="2" id="KW-0812">Transmembrane</keyword>
<evidence type="ECO:0000256" key="1">
    <source>
        <dbReference type="SAM" id="MobiDB-lite"/>
    </source>
</evidence>
<dbReference type="GO" id="GO:0005886">
    <property type="term" value="C:plasma membrane"/>
    <property type="evidence" value="ECO:0007669"/>
    <property type="project" value="TreeGrafter"/>
</dbReference>
<feature type="compositionally biased region" description="Polar residues" evidence="1">
    <location>
        <begin position="594"/>
        <end position="612"/>
    </location>
</feature>
<evidence type="ECO:0000313" key="3">
    <source>
        <dbReference type="EMBL" id="EEQ36146.1"/>
    </source>
</evidence>
<keyword evidence="2" id="KW-0472">Membrane</keyword>
<dbReference type="GO" id="GO:0031505">
    <property type="term" value="P:fungal-type cell wall organization"/>
    <property type="evidence" value="ECO:0007669"/>
    <property type="project" value="TreeGrafter"/>
</dbReference>
<feature type="transmembrane region" description="Helical" evidence="2">
    <location>
        <begin position="412"/>
        <end position="435"/>
    </location>
</feature>
<feature type="transmembrane region" description="Helical" evidence="2">
    <location>
        <begin position="149"/>
        <end position="168"/>
    </location>
</feature>
<dbReference type="GeneID" id="8499644"/>
<dbReference type="EMBL" id="CH408076">
    <property type="protein sequence ID" value="EEQ36146.1"/>
    <property type="molecule type" value="Genomic_DNA"/>
</dbReference>
<name>C4XWE6_CLAL4</name>
<dbReference type="InterPro" id="IPR052413">
    <property type="entry name" value="SUR7_domain"/>
</dbReference>
<dbReference type="GO" id="GO:0051285">
    <property type="term" value="C:cell cortex of cell tip"/>
    <property type="evidence" value="ECO:0007669"/>
    <property type="project" value="TreeGrafter"/>
</dbReference>
<proteinExistence type="predicted"/>
<feature type="region of interest" description="Disordered" evidence="1">
    <location>
        <begin position="581"/>
        <end position="628"/>
    </location>
</feature>